<evidence type="ECO:0000313" key="7">
    <source>
        <dbReference type="WBParaSite" id="EVEC_0001336101-mRNA-1"/>
    </source>
</evidence>
<reference evidence="5 6" key="2">
    <citation type="submission" date="2018-10" db="EMBL/GenBank/DDBJ databases">
        <authorList>
            <consortium name="Pathogen Informatics"/>
        </authorList>
    </citation>
    <scope>NUCLEOTIDE SEQUENCE [LARGE SCALE GENOMIC DNA]</scope>
</reference>
<evidence type="ECO:0000313" key="5">
    <source>
        <dbReference type="EMBL" id="VDD97751.1"/>
    </source>
</evidence>
<dbReference type="PROSITE" id="PS51257">
    <property type="entry name" value="PROKAR_LIPOPROTEIN"/>
    <property type="match status" value="1"/>
</dbReference>
<dbReference type="GO" id="GO:0042302">
    <property type="term" value="F:structural constituent of cuticle"/>
    <property type="evidence" value="ECO:0007669"/>
    <property type="project" value="InterPro"/>
</dbReference>
<accession>A0A0N4VQQ7</accession>
<dbReference type="AlphaFoldDB" id="A0A0N4VQQ7"/>
<evidence type="ECO:0000256" key="1">
    <source>
        <dbReference type="ARBA" id="ARBA00022737"/>
    </source>
</evidence>
<feature type="compositionally biased region" description="Pro residues" evidence="2">
    <location>
        <begin position="105"/>
        <end position="117"/>
    </location>
</feature>
<proteinExistence type="predicted"/>
<keyword evidence="3" id="KW-1133">Transmembrane helix</keyword>
<dbReference type="Proteomes" id="UP000274131">
    <property type="component" value="Unassembled WGS sequence"/>
</dbReference>
<keyword evidence="3" id="KW-0472">Membrane</keyword>
<evidence type="ECO:0000256" key="3">
    <source>
        <dbReference type="SAM" id="Phobius"/>
    </source>
</evidence>
<organism evidence="7">
    <name type="scientific">Enterobius vermicularis</name>
    <name type="common">Human pinworm</name>
    <dbReference type="NCBI Taxonomy" id="51028"/>
    <lineage>
        <taxon>Eukaryota</taxon>
        <taxon>Metazoa</taxon>
        <taxon>Ecdysozoa</taxon>
        <taxon>Nematoda</taxon>
        <taxon>Chromadorea</taxon>
        <taxon>Rhabditida</taxon>
        <taxon>Spirurina</taxon>
        <taxon>Oxyuridomorpha</taxon>
        <taxon>Oxyuroidea</taxon>
        <taxon>Oxyuridae</taxon>
        <taxon>Enterobius</taxon>
    </lineage>
</organism>
<gene>
    <name evidence="5" type="ORF">EVEC_LOCUS12502</name>
</gene>
<reference evidence="7" key="1">
    <citation type="submission" date="2017-02" db="UniProtKB">
        <authorList>
            <consortium name="WormBaseParasite"/>
        </authorList>
    </citation>
    <scope>IDENTIFICATION</scope>
</reference>
<keyword evidence="6" id="KW-1185">Reference proteome</keyword>
<sequence length="124" mass="13703">MQEAKTLAYFASVCSIFAIIACVVTVPFLYGIINEMHDEVIGGANEFRVETDAAWYEVMEIQLEVTPPSKPIENPFMSIARRKRQDFSHLPAHCVCEPLKVSCPPGPPGPMGEPGPPGRKNLKF</sequence>
<dbReference type="Pfam" id="PF01484">
    <property type="entry name" value="Col_cuticle_N"/>
    <property type="match status" value="1"/>
</dbReference>
<dbReference type="EMBL" id="UXUI01014972">
    <property type="protein sequence ID" value="VDD97751.1"/>
    <property type="molecule type" value="Genomic_DNA"/>
</dbReference>
<feature type="domain" description="Nematode cuticle collagen N-terminal" evidence="4">
    <location>
        <begin position="6"/>
        <end position="58"/>
    </location>
</feature>
<protein>
    <submittedName>
        <fullName evidence="7">Col_cuticle_N domain-containing protein</fullName>
    </submittedName>
</protein>
<dbReference type="InterPro" id="IPR002486">
    <property type="entry name" value="Col_cuticle_N"/>
</dbReference>
<keyword evidence="1" id="KW-0677">Repeat</keyword>
<keyword evidence="3" id="KW-0812">Transmembrane</keyword>
<dbReference type="OrthoDB" id="5875171at2759"/>
<dbReference type="SMART" id="SM01088">
    <property type="entry name" value="Col_cuticle_N"/>
    <property type="match status" value="1"/>
</dbReference>
<evidence type="ECO:0000256" key="2">
    <source>
        <dbReference type="SAM" id="MobiDB-lite"/>
    </source>
</evidence>
<feature type="transmembrane region" description="Helical" evidence="3">
    <location>
        <begin position="7"/>
        <end position="30"/>
    </location>
</feature>
<dbReference type="STRING" id="51028.A0A0N4VQQ7"/>
<evidence type="ECO:0000313" key="6">
    <source>
        <dbReference type="Proteomes" id="UP000274131"/>
    </source>
</evidence>
<name>A0A0N4VQQ7_ENTVE</name>
<dbReference type="WBParaSite" id="EVEC_0001336101-mRNA-1">
    <property type="protein sequence ID" value="EVEC_0001336101-mRNA-1"/>
    <property type="gene ID" value="EVEC_0001336101"/>
</dbReference>
<feature type="region of interest" description="Disordered" evidence="2">
    <location>
        <begin position="105"/>
        <end position="124"/>
    </location>
</feature>
<evidence type="ECO:0000259" key="4">
    <source>
        <dbReference type="SMART" id="SM01088"/>
    </source>
</evidence>